<proteinExistence type="predicted"/>
<dbReference type="AlphaFoldDB" id="X1JEE2"/>
<protein>
    <recommendedName>
        <fullName evidence="2">Radical SAM core domain-containing protein</fullName>
    </recommendedName>
</protein>
<dbReference type="EMBL" id="BARU01045411">
    <property type="protein sequence ID" value="GAH93056.1"/>
    <property type="molecule type" value="Genomic_DNA"/>
</dbReference>
<dbReference type="GO" id="GO:0003913">
    <property type="term" value="F:DNA photolyase activity"/>
    <property type="evidence" value="ECO:0007669"/>
    <property type="project" value="TreeGrafter"/>
</dbReference>
<comment type="caution">
    <text evidence="1">The sequence shown here is derived from an EMBL/GenBank/DDBJ whole genome shotgun (WGS) entry which is preliminary data.</text>
</comment>
<reference evidence="1" key="1">
    <citation type="journal article" date="2014" name="Front. Microbiol.">
        <title>High frequency of phylogenetically diverse reductive dehalogenase-homologous genes in deep subseafloor sedimentary metagenomes.</title>
        <authorList>
            <person name="Kawai M."/>
            <person name="Futagami T."/>
            <person name="Toyoda A."/>
            <person name="Takaki Y."/>
            <person name="Nishi S."/>
            <person name="Hori S."/>
            <person name="Arai W."/>
            <person name="Tsubouchi T."/>
            <person name="Morono Y."/>
            <person name="Uchiyama I."/>
            <person name="Ito T."/>
            <person name="Fujiyama A."/>
            <person name="Inagaki F."/>
            <person name="Takami H."/>
        </authorList>
    </citation>
    <scope>NUCLEOTIDE SEQUENCE</scope>
    <source>
        <strain evidence="1">Expedition CK06-06</strain>
    </source>
</reference>
<sequence length="150" mass="16804">PEILNTGEIADSLMGENGDWPFSRFIISLFEKQSRHKVLFVTKSTNVKNLLKIASPKQVIVSFSLNAKSVAERWEKKAPPVGKRIEAAKKLSDAGYEVRIRIDPMVPIEEWLGNYTGLIDEIFSKFIPERITLGSLRGLQSTINGTKDTS</sequence>
<name>X1JEE2_9ZZZZ</name>
<evidence type="ECO:0008006" key="2">
    <source>
        <dbReference type="Google" id="ProtNLM"/>
    </source>
</evidence>
<dbReference type="GO" id="GO:0042601">
    <property type="term" value="C:endospore-forming forespore"/>
    <property type="evidence" value="ECO:0007669"/>
    <property type="project" value="TreeGrafter"/>
</dbReference>
<dbReference type="Pfam" id="PF20903">
    <property type="entry name" value="SPL"/>
    <property type="match status" value="1"/>
</dbReference>
<gene>
    <name evidence="1" type="ORF">S03H2_68914</name>
</gene>
<feature type="non-terminal residue" evidence="1">
    <location>
        <position position="1"/>
    </location>
</feature>
<dbReference type="PANTHER" id="PTHR37822">
    <property type="entry name" value="SPORE PHOTOPRODUCT LYASE-RELATED"/>
    <property type="match status" value="1"/>
</dbReference>
<dbReference type="PANTHER" id="PTHR37822:SF2">
    <property type="entry name" value="SPORE PHOTOPRODUCT LYASE"/>
    <property type="match status" value="1"/>
</dbReference>
<dbReference type="GO" id="GO:1904047">
    <property type="term" value="F:S-adenosyl-L-methionine binding"/>
    <property type="evidence" value="ECO:0007669"/>
    <property type="project" value="TreeGrafter"/>
</dbReference>
<accession>X1JEE2</accession>
<dbReference type="GO" id="GO:0051539">
    <property type="term" value="F:4 iron, 4 sulfur cluster binding"/>
    <property type="evidence" value="ECO:0007669"/>
    <property type="project" value="TreeGrafter"/>
</dbReference>
<evidence type="ECO:0000313" key="1">
    <source>
        <dbReference type="EMBL" id="GAH93056.1"/>
    </source>
</evidence>
<dbReference type="InterPro" id="IPR049539">
    <property type="entry name" value="SPL"/>
</dbReference>
<feature type="non-terminal residue" evidence="1">
    <location>
        <position position="150"/>
    </location>
</feature>
<dbReference type="Gene3D" id="3.80.30.30">
    <property type="match status" value="1"/>
</dbReference>
<organism evidence="1">
    <name type="scientific">marine sediment metagenome</name>
    <dbReference type="NCBI Taxonomy" id="412755"/>
    <lineage>
        <taxon>unclassified sequences</taxon>
        <taxon>metagenomes</taxon>
        <taxon>ecological metagenomes</taxon>
    </lineage>
</organism>